<evidence type="ECO:0000259" key="6">
    <source>
        <dbReference type="PROSITE" id="PS51720"/>
    </source>
</evidence>
<feature type="region of interest" description="Disordered" evidence="5">
    <location>
        <begin position="219"/>
        <end position="255"/>
    </location>
</feature>
<dbReference type="Gene3D" id="3.40.50.300">
    <property type="entry name" value="P-loop containing nucleotide triphosphate hydrolases"/>
    <property type="match status" value="3"/>
</dbReference>
<feature type="region of interest" description="Disordered" evidence="5">
    <location>
        <begin position="1027"/>
        <end position="1087"/>
    </location>
</feature>
<dbReference type="InterPro" id="IPR027417">
    <property type="entry name" value="P-loop_NTPase"/>
</dbReference>
<feature type="region of interest" description="Disordered" evidence="5">
    <location>
        <begin position="751"/>
        <end position="801"/>
    </location>
</feature>
<proteinExistence type="inferred from homology"/>
<dbReference type="Pfam" id="PF04548">
    <property type="entry name" value="AIG1"/>
    <property type="match status" value="3"/>
</dbReference>
<dbReference type="OrthoDB" id="8954335at2759"/>
<dbReference type="PROSITE" id="PS51720">
    <property type="entry name" value="G_AIG1"/>
    <property type="match status" value="1"/>
</dbReference>
<keyword evidence="2" id="KW-0547">Nucleotide-binding</keyword>
<sequence>MAQNLQSKKEQSSSGNRPARSQRRRSHSGERPNMCDLRIVILGKNVPENSRVRNSILGIDVHESDAPIEQHNVLKISGTVKNRHVTVIDPLHLLNPDISDHQITQTVRGCVNQSDPGPHAFLIILQYKDFTEEDLRKVKHVLNKFSGEAIKRSIVVTTDEERDDSYIHQLIKECGERHLEFERENPEWQSDIFHRIDKILQENKEEYLTCEIFHDAEGTSVDEERRSHGSVRSEEKYKERSYYKDDGKPKQSKRSEGSLIDIREWIRSNLPANYSGKQKLNLVLCGSDPTLKVSVAKLLRGKTIKSSPQRESSEECVKKEVKIHGRQISVIELPALTRLSEEEVMRQTLHCLSLCDPGVHVFLLIVPDAPLTDEDKTEIEKIQKNFYSREHFIVMFISEGTVKSPVTDFIKNSPESQRLISLCGGRYCVMGLKEHESSRQIPELLDYIENMKTEPYSLQMYMKAQENRVRCETEEKYEEKLMKMEDEIKELKQKIQSEGAECSDDQESLRIVLIGRTGNGKSATGNTILGRNEFESKASTDSVTTDCKKGVGEVDGRSVAVVDTPGLFDKSLSNELAVDEIVKCVSLSSPGPHVFVIVLSVGRFIQVEADTVDQIIKIFGPKSAQFSIVLFTRGDDLEGESVEDYVKRSTNAELKKLISDCGNRFLSFNNREKQDKTQVTRLLNMIEEVKNSNQGRYFTNSMFEEAEMSIKKRMEGILKEREREVQIQREELEAKYELGMKNMMKRLEEEKQRADEERMKMENKFREKEEQLRKESEEKEKIEQMKKEKENQKRSEEEKQRRAEYIKKIVEMKREIENQRSQYEKQQKEREVEDRTREERYRRDQEKMKKEQERVITELKMKEEKVMKKRDLEEKRKKEEEEKERQEWVRKIKEAENDRKETQEEIKRQQREWEDEKERQMREREEEERKRKEKHEEQLREKQEELETMRKKFEKEREERKMIEKERQKEKREREDKEKEYKEKKTEMNKHYEQLERKRREEWERVKREDDERQEEERKRWKKMIEDLKQEQEEEMKRRERERKEREKKERDEMKQNFDAEIKQIKRKHEDEARKQAEELHDLRERKEQHVQELQKILEERQKQQELMEKLFQHLNEQKREKMKELQQEVEKLKNNPNCAIM</sequence>
<evidence type="ECO:0000256" key="2">
    <source>
        <dbReference type="ARBA" id="ARBA00022741"/>
    </source>
</evidence>
<accession>A0A6P6NM30</accession>
<gene>
    <name evidence="8" type="primary">LOC113081866</name>
</gene>
<dbReference type="RefSeq" id="XP_026109554.1">
    <property type="nucleotide sequence ID" value="XM_026253769.1"/>
</dbReference>
<comment type="similarity">
    <text evidence="1">Belongs to the TRAFAC class TrmE-Era-EngA-EngB-Septin-like GTPase superfamily. AIG1/Toc34/Toc159-like paraseptin GTPase family. IAN subfamily.</text>
</comment>
<protein>
    <submittedName>
        <fullName evidence="8">GTPase IMAP family member 8-like isoform X1</fullName>
    </submittedName>
</protein>
<evidence type="ECO:0000256" key="3">
    <source>
        <dbReference type="ARBA" id="ARBA00023134"/>
    </source>
</evidence>
<reference evidence="8" key="1">
    <citation type="submission" date="2025-08" db="UniProtKB">
        <authorList>
            <consortium name="RefSeq"/>
        </authorList>
    </citation>
    <scope>IDENTIFICATION</scope>
    <source>
        <strain evidence="8">Wakin</strain>
        <tissue evidence="8">Muscle</tissue>
    </source>
</reference>
<dbReference type="PANTHER" id="PTHR10903">
    <property type="entry name" value="GTPASE, IMAP FAMILY MEMBER-RELATED"/>
    <property type="match status" value="1"/>
</dbReference>
<dbReference type="SUPFAM" id="SSF52540">
    <property type="entry name" value="P-loop containing nucleoside triphosphate hydrolases"/>
    <property type="match status" value="1"/>
</dbReference>
<name>A0A6P6NM30_CARAU</name>
<keyword evidence="4" id="KW-0175">Coiled coil</keyword>
<keyword evidence="3" id="KW-0342">GTP-binding</keyword>
<feature type="domain" description="AIG1-type G" evidence="6">
    <location>
        <begin position="506"/>
        <end position="707"/>
    </location>
</feature>
<organism evidence="7 8">
    <name type="scientific">Carassius auratus</name>
    <name type="common">Goldfish</name>
    <dbReference type="NCBI Taxonomy" id="7957"/>
    <lineage>
        <taxon>Eukaryota</taxon>
        <taxon>Metazoa</taxon>
        <taxon>Chordata</taxon>
        <taxon>Craniata</taxon>
        <taxon>Vertebrata</taxon>
        <taxon>Euteleostomi</taxon>
        <taxon>Actinopterygii</taxon>
        <taxon>Neopterygii</taxon>
        <taxon>Teleostei</taxon>
        <taxon>Ostariophysi</taxon>
        <taxon>Cypriniformes</taxon>
        <taxon>Cyprinidae</taxon>
        <taxon>Cyprininae</taxon>
        <taxon>Carassius</taxon>
    </lineage>
</organism>
<dbReference type="PANTHER" id="PTHR10903:SF170">
    <property type="entry name" value="GTPASE IMAP FAMILY MEMBER 7"/>
    <property type="match status" value="1"/>
</dbReference>
<evidence type="ECO:0000313" key="7">
    <source>
        <dbReference type="Proteomes" id="UP000515129"/>
    </source>
</evidence>
<feature type="coiled-coil region" evidence="4">
    <location>
        <begin position="474"/>
        <end position="501"/>
    </location>
</feature>
<dbReference type="Proteomes" id="UP000515129">
    <property type="component" value="Unplaced"/>
</dbReference>
<feature type="compositionally biased region" description="Polar residues" evidence="5">
    <location>
        <begin position="1"/>
        <end position="16"/>
    </location>
</feature>
<feature type="region of interest" description="Disordered" evidence="5">
    <location>
        <begin position="815"/>
        <end position="989"/>
    </location>
</feature>
<dbReference type="FunFam" id="3.40.50.300:FF:000366">
    <property type="entry name" value="GTPase, IMAP family member 2"/>
    <property type="match status" value="1"/>
</dbReference>
<evidence type="ECO:0000256" key="1">
    <source>
        <dbReference type="ARBA" id="ARBA00008535"/>
    </source>
</evidence>
<dbReference type="GeneID" id="113081866"/>
<dbReference type="KEGG" id="caua:113081866"/>
<dbReference type="InterPro" id="IPR006703">
    <property type="entry name" value="G_AIG1"/>
</dbReference>
<dbReference type="CDD" id="cd01852">
    <property type="entry name" value="AIG1"/>
    <property type="match status" value="1"/>
</dbReference>
<dbReference type="InterPro" id="IPR045058">
    <property type="entry name" value="GIMA/IAN/Toc"/>
</dbReference>
<evidence type="ECO:0000256" key="5">
    <source>
        <dbReference type="SAM" id="MobiDB-lite"/>
    </source>
</evidence>
<evidence type="ECO:0000256" key="4">
    <source>
        <dbReference type="SAM" id="Coils"/>
    </source>
</evidence>
<feature type="region of interest" description="Disordered" evidence="5">
    <location>
        <begin position="1"/>
        <end position="32"/>
    </location>
</feature>
<dbReference type="AlphaFoldDB" id="A0A6P6NM30"/>
<keyword evidence="7" id="KW-1185">Reference proteome</keyword>
<dbReference type="GO" id="GO:0005525">
    <property type="term" value="F:GTP binding"/>
    <property type="evidence" value="ECO:0007669"/>
    <property type="project" value="UniProtKB-KW"/>
</dbReference>
<evidence type="ECO:0000313" key="8">
    <source>
        <dbReference type="RefSeq" id="XP_026109554.1"/>
    </source>
</evidence>